<name>A0A5B7F4H9_PORTR</name>
<evidence type="ECO:0000313" key="3">
    <source>
        <dbReference type="Proteomes" id="UP000324222"/>
    </source>
</evidence>
<proteinExistence type="predicted"/>
<comment type="caution">
    <text evidence="2">The sequence shown here is derived from an EMBL/GenBank/DDBJ whole genome shotgun (WGS) entry which is preliminary data.</text>
</comment>
<feature type="compositionally biased region" description="Basic residues" evidence="1">
    <location>
        <begin position="89"/>
        <end position="102"/>
    </location>
</feature>
<dbReference type="Proteomes" id="UP000324222">
    <property type="component" value="Unassembled WGS sequence"/>
</dbReference>
<evidence type="ECO:0000256" key="1">
    <source>
        <dbReference type="SAM" id="MobiDB-lite"/>
    </source>
</evidence>
<organism evidence="2 3">
    <name type="scientific">Portunus trituberculatus</name>
    <name type="common">Swimming crab</name>
    <name type="synonym">Neptunus trituberculatus</name>
    <dbReference type="NCBI Taxonomy" id="210409"/>
    <lineage>
        <taxon>Eukaryota</taxon>
        <taxon>Metazoa</taxon>
        <taxon>Ecdysozoa</taxon>
        <taxon>Arthropoda</taxon>
        <taxon>Crustacea</taxon>
        <taxon>Multicrustacea</taxon>
        <taxon>Malacostraca</taxon>
        <taxon>Eumalacostraca</taxon>
        <taxon>Eucarida</taxon>
        <taxon>Decapoda</taxon>
        <taxon>Pleocyemata</taxon>
        <taxon>Brachyura</taxon>
        <taxon>Eubrachyura</taxon>
        <taxon>Portunoidea</taxon>
        <taxon>Portunidae</taxon>
        <taxon>Portuninae</taxon>
        <taxon>Portunus</taxon>
    </lineage>
</organism>
<dbReference type="AlphaFoldDB" id="A0A5B7F4H9"/>
<keyword evidence="3" id="KW-1185">Reference proteome</keyword>
<protein>
    <submittedName>
        <fullName evidence="2">Uncharacterized protein</fullName>
    </submittedName>
</protein>
<dbReference type="EMBL" id="VSRR010004698">
    <property type="protein sequence ID" value="MPC40457.1"/>
    <property type="molecule type" value="Genomic_DNA"/>
</dbReference>
<feature type="compositionally biased region" description="Basic and acidic residues" evidence="1">
    <location>
        <begin position="1"/>
        <end position="15"/>
    </location>
</feature>
<reference evidence="2 3" key="1">
    <citation type="submission" date="2019-05" db="EMBL/GenBank/DDBJ databases">
        <title>Another draft genome of Portunus trituberculatus and its Hox gene families provides insights of decapod evolution.</title>
        <authorList>
            <person name="Jeong J.-H."/>
            <person name="Song I."/>
            <person name="Kim S."/>
            <person name="Choi T."/>
            <person name="Kim D."/>
            <person name="Ryu S."/>
            <person name="Kim W."/>
        </authorList>
    </citation>
    <scope>NUCLEOTIDE SEQUENCE [LARGE SCALE GENOMIC DNA]</scope>
    <source>
        <tissue evidence="2">Muscle</tissue>
    </source>
</reference>
<sequence length="127" mass="14154">MSEGERHQRQDDTARRAVHGPGEVWRPKGLRCTGLNPGHVPKEQQNKYGNGNIETPRSVTRPLGEQMLETRHAGPGRCAGDMAGEQVPRTRRERARRRSKRETRKEMTEYIGTARGASNLSPGGGIE</sequence>
<evidence type="ECO:0000313" key="2">
    <source>
        <dbReference type="EMBL" id="MPC40457.1"/>
    </source>
</evidence>
<gene>
    <name evidence="2" type="ORF">E2C01_034014</name>
</gene>
<feature type="compositionally biased region" description="Polar residues" evidence="1">
    <location>
        <begin position="46"/>
        <end position="58"/>
    </location>
</feature>
<feature type="region of interest" description="Disordered" evidence="1">
    <location>
        <begin position="71"/>
        <end position="127"/>
    </location>
</feature>
<feature type="region of interest" description="Disordered" evidence="1">
    <location>
        <begin position="1"/>
        <end position="59"/>
    </location>
</feature>
<accession>A0A5B7F4H9</accession>